<dbReference type="Gene3D" id="3.30.70.100">
    <property type="match status" value="1"/>
</dbReference>
<keyword evidence="2" id="KW-0560">Oxidoreductase</keyword>
<dbReference type="InterPro" id="IPR050744">
    <property type="entry name" value="AI-2_Isomerase_LsrG"/>
</dbReference>
<protein>
    <submittedName>
        <fullName evidence="2">Quinol monooxygenase</fullName>
        <ecNumber evidence="2">1.-.-.-</ecNumber>
    </submittedName>
</protein>
<dbReference type="EMBL" id="JBIAHM010000007">
    <property type="protein sequence ID" value="MFE9600993.1"/>
    <property type="molecule type" value="Genomic_DNA"/>
</dbReference>
<sequence length="108" mass="11963">MIFIAVRFPVRPEYRDEWLDRVADFTAATRAEPGNLFFEWSVDAVDPNRFVLLEAFASPEAGAAHVGSEHFKAAIAWMPDVVAATPDIINVEMEGGGWSPMAEITPRV</sequence>
<dbReference type="InterPro" id="IPR007138">
    <property type="entry name" value="ABM_dom"/>
</dbReference>
<keyword evidence="2" id="KW-0503">Monooxygenase</keyword>
<dbReference type="PROSITE" id="PS51725">
    <property type="entry name" value="ABM"/>
    <property type="match status" value="1"/>
</dbReference>
<feature type="domain" description="ABM" evidence="1">
    <location>
        <begin position="2"/>
        <end position="93"/>
    </location>
</feature>
<name>A0ABW6M4B8_9ACTN</name>
<dbReference type="PANTHER" id="PTHR33336:SF3">
    <property type="entry name" value="ABM DOMAIN-CONTAINING PROTEIN"/>
    <property type="match status" value="1"/>
</dbReference>
<gene>
    <name evidence="2" type="ORF">ACFYNQ_20790</name>
</gene>
<dbReference type="Pfam" id="PF03992">
    <property type="entry name" value="ABM"/>
    <property type="match status" value="1"/>
</dbReference>
<dbReference type="SUPFAM" id="SSF54909">
    <property type="entry name" value="Dimeric alpha+beta barrel"/>
    <property type="match status" value="1"/>
</dbReference>
<dbReference type="RefSeq" id="WP_388107875.1">
    <property type="nucleotide sequence ID" value="NZ_JBIAHM010000007.1"/>
</dbReference>
<accession>A0ABW6M4B8</accession>
<evidence type="ECO:0000313" key="2">
    <source>
        <dbReference type="EMBL" id="MFE9600993.1"/>
    </source>
</evidence>
<keyword evidence="3" id="KW-1185">Reference proteome</keyword>
<dbReference type="EC" id="1.-.-.-" evidence="2"/>
<organism evidence="2 3">
    <name type="scientific">Streptomyces hokutonensis</name>
    <dbReference type="NCBI Taxonomy" id="1306990"/>
    <lineage>
        <taxon>Bacteria</taxon>
        <taxon>Bacillati</taxon>
        <taxon>Actinomycetota</taxon>
        <taxon>Actinomycetes</taxon>
        <taxon>Kitasatosporales</taxon>
        <taxon>Streptomycetaceae</taxon>
        <taxon>Streptomyces</taxon>
    </lineage>
</organism>
<proteinExistence type="predicted"/>
<dbReference type="GO" id="GO:0004497">
    <property type="term" value="F:monooxygenase activity"/>
    <property type="evidence" value="ECO:0007669"/>
    <property type="project" value="UniProtKB-KW"/>
</dbReference>
<dbReference type="Proteomes" id="UP001601303">
    <property type="component" value="Unassembled WGS sequence"/>
</dbReference>
<dbReference type="InterPro" id="IPR011008">
    <property type="entry name" value="Dimeric_a/b-barrel"/>
</dbReference>
<comment type="caution">
    <text evidence="2">The sequence shown here is derived from an EMBL/GenBank/DDBJ whole genome shotgun (WGS) entry which is preliminary data.</text>
</comment>
<reference evidence="2 3" key="1">
    <citation type="submission" date="2024-10" db="EMBL/GenBank/DDBJ databases">
        <title>The Natural Products Discovery Center: Release of the First 8490 Sequenced Strains for Exploring Actinobacteria Biosynthetic Diversity.</title>
        <authorList>
            <person name="Kalkreuter E."/>
            <person name="Kautsar S.A."/>
            <person name="Yang D."/>
            <person name="Bader C.D."/>
            <person name="Teijaro C.N."/>
            <person name="Fluegel L."/>
            <person name="Davis C.M."/>
            <person name="Simpson J.R."/>
            <person name="Lauterbach L."/>
            <person name="Steele A.D."/>
            <person name="Gui C."/>
            <person name="Meng S."/>
            <person name="Li G."/>
            <person name="Viehrig K."/>
            <person name="Ye F."/>
            <person name="Su P."/>
            <person name="Kiefer A.F."/>
            <person name="Nichols A."/>
            <person name="Cepeda A.J."/>
            <person name="Yan W."/>
            <person name="Fan B."/>
            <person name="Jiang Y."/>
            <person name="Adhikari A."/>
            <person name="Zheng C.-J."/>
            <person name="Schuster L."/>
            <person name="Cowan T.M."/>
            <person name="Smanski M.J."/>
            <person name="Chevrette M.G."/>
            <person name="De Carvalho L.P.S."/>
            <person name="Shen B."/>
        </authorList>
    </citation>
    <scope>NUCLEOTIDE SEQUENCE [LARGE SCALE GENOMIC DNA]</scope>
    <source>
        <strain evidence="2 3">NPDC006488</strain>
    </source>
</reference>
<dbReference type="PANTHER" id="PTHR33336">
    <property type="entry name" value="QUINOL MONOOXYGENASE YGIN-RELATED"/>
    <property type="match status" value="1"/>
</dbReference>
<evidence type="ECO:0000313" key="3">
    <source>
        <dbReference type="Proteomes" id="UP001601303"/>
    </source>
</evidence>
<evidence type="ECO:0000259" key="1">
    <source>
        <dbReference type="PROSITE" id="PS51725"/>
    </source>
</evidence>